<proteinExistence type="predicted"/>
<dbReference type="AlphaFoldDB" id="K4IPV0"/>
<dbReference type="HOGENOM" id="CLU_3256787_0_0_10"/>
<accession>K4IPV0</accession>
<gene>
    <name evidence="2" type="ordered locus">P700755_000487</name>
</gene>
<evidence type="ECO:0000313" key="2">
    <source>
        <dbReference type="EMBL" id="AFU67510.1"/>
    </source>
</evidence>
<keyword evidence="1" id="KW-0812">Transmembrane</keyword>
<keyword evidence="3" id="KW-1185">Reference proteome</keyword>
<reference evidence="2" key="1">
    <citation type="submission" date="2006-03" db="EMBL/GenBank/DDBJ databases">
        <authorList>
            <person name="Bowman J."/>
            <person name="Ferriera S."/>
            <person name="Johnson J."/>
            <person name="Kravitz S."/>
            <person name="Halpern A."/>
            <person name="Remington K."/>
            <person name="Beeson K."/>
            <person name="Tran B."/>
            <person name="Rogers Y.-H."/>
            <person name="Friedman R."/>
            <person name="Venter J.C."/>
        </authorList>
    </citation>
    <scope>NUCLEOTIDE SEQUENCE [LARGE SCALE GENOMIC DNA]</scope>
    <source>
        <strain evidence="2">ATCC 700755</strain>
    </source>
</reference>
<reference evidence="2" key="2">
    <citation type="submission" date="2012-09" db="EMBL/GenBank/DDBJ databases">
        <title>The complete sequence of Psychroflexus torquis an extreme psychrophile from sea-ice that is stimulated by light.</title>
        <authorList>
            <person name="Feng S."/>
            <person name="Powell S.M."/>
            <person name="Bowman J.P."/>
        </authorList>
    </citation>
    <scope>NUCLEOTIDE SEQUENCE [LARGE SCALE GENOMIC DNA]</scope>
    <source>
        <strain evidence="2">ATCC 700755</strain>
    </source>
</reference>
<dbReference type="KEGG" id="ptq:P700755_000487"/>
<keyword evidence="1" id="KW-0472">Membrane</keyword>
<protein>
    <submittedName>
        <fullName evidence="2">Uncharacterized protein</fullName>
    </submittedName>
</protein>
<keyword evidence="1" id="KW-1133">Transmembrane helix</keyword>
<sequence>MSEFGRIAKDVAQIAKLIFCIFMSYLLFSLLKDYLESNQYLD</sequence>
<organism evidence="2 3">
    <name type="scientific">Psychroflexus torquis (strain ATCC 700755 / CIP 106069 / ACAM 623)</name>
    <dbReference type="NCBI Taxonomy" id="313595"/>
    <lineage>
        <taxon>Bacteria</taxon>
        <taxon>Pseudomonadati</taxon>
        <taxon>Bacteroidota</taxon>
        <taxon>Flavobacteriia</taxon>
        <taxon>Flavobacteriales</taxon>
        <taxon>Flavobacteriaceae</taxon>
        <taxon>Psychroflexus</taxon>
    </lineage>
</organism>
<evidence type="ECO:0000313" key="3">
    <source>
        <dbReference type="Proteomes" id="UP000008514"/>
    </source>
</evidence>
<name>K4IPV0_PSYTT</name>
<evidence type="ECO:0000256" key="1">
    <source>
        <dbReference type="SAM" id="Phobius"/>
    </source>
</evidence>
<dbReference type="EMBL" id="CP003879">
    <property type="protein sequence ID" value="AFU67510.1"/>
    <property type="molecule type" value="Genomic_DNA"/>
</dbReference>
<feature type="transmembrane region" description="Helical" evidence="1">
    <location>
        <begin position="12"/>
        <end position="31"/>
    </location>
</feature>
<dbReference type="Proteomes" id="UP000008514">
    <property type="component" value="Chromosome"/>
</dbReference>
<dbReference type="STRING" id="313595.P700755_000487"/>